<protein>
    <submittedName>
        <fullName evidence="1">Short-chain dehydrogenase</fullName>
    </submittedName>
</protein>
<dbReference type="AlphaFoldDB" id="A0A558CW28"/>
<gene>
    <name evidence="1" type="ORF">FNH05_12425</name>
</gene>
<keyword evidence="2" id="KW-1185">Reference proteome</keyword>
<reference evidence="1 2" key="2">
    <citation type="submission" date="2019-08" db="EMBL/GenBank/DDBJ databases">
        <title>Amycolatopsis acidicola sp. nov., isolated from peat swamp forest soil.</title>
        <authorList>
            <person name="Srisuk N."/>
        </authorList>
    </citation>
    <scope>NUCLEOTIDE SEQUENCE [LARGE SCALE GENOMIC DNA]</scope>
    <source>
        <strain evidence="1 2">TBRC 6029</strain>
    </source>
</reference>
<proteinExistence type="predicted"/>
<accession>A0A558CW28</accession>
<evidence type="ECO:0000313" key="1">
    <source>
        <dbReference type="EMBL" id="TVT52952.1"/>
    </source>
</evidence>
<feature type="non-terminal residue" evidence="1">
    <location>
        <position position="1"/>
    </location>
</feature>
<evidence type="ECO:0000313" key="2">
    <source>
        <dbReference type="Proteomes" id="UP000320011"/>
    </source>
</evidence>
<dbReference type="EMBL" id="VJWX01000095">
    <property type="protein sequence ID" value="TVT52952.1"/>
    <property type="molecule type" value="Genomic_DNA"/>
</dbReference>
<comment type="caution">
    <text evidence="1">The sequence shown here is derived from an EMBL/GenBank/DDBJ whole genome shotgun (WGS) entry which is preliminary data.</text>
</comment>
<sequence>PHHPHPLAQDDALARIVYDRTAALLGLEPLTA</sequence>
<dbReference type="Proteomes" id="UP000320011">
    <property type="component" value="Unassembled WGS sequence"/>
</dbReference>
<reference evidence="1 2" key="1">
    <citation type="submission" date="2019-07" db="EMBL/GenBank/DDBJ databases">
        <authorList>
            <person name="Duangmal K."/>
            <person name="Teo W.F.A."/>
        </authorList>
    </citation>
    <scope>NUCLEOTIDE SEQUENCE [LARGE SCALE GENOMIC DNA]</scope>
    <source>
        <strain evidence="1 2">TBRC 6029</strain>
    </source>
</reference>
<name>A0A558CW28_9PSEU</name>
<organism evidence="1 2">
    <name type="scientific">Amycolatopsis rhizosphaerae</name>
    <dbReference type="NCBI Taxonomy" id="2053003"/>
    <lineage>
        <taxon>Bacteria</taxon>
        <taxon>Bacillati</taxon>
        <taxon>Actinomycetota</taxon>
        <taxon>Actinomycetes</taxon>
        <taxon>Pseudonocardiales</taxon>
        <taxon>Pseudonocardiaceae</taxon>
        <taxon>Amycolatopsis</taxon>
    </lineage>
</organism>